<keyword evidence="2" id="KW-0067">ATP-binding</keyword>
<dbReference type="PROSITE" id="PS50088">
    <property type="entry name" value="ANK_REPEAT"/>
    <property type="match status" value="1"/>
</dbReference>
<comment type="caution">
    <text evidence="6">The sequence shown here is derived from an EMBL/GenBank/DDBJ whole genome shotgun (WGS) entry which is preliminary data.</text>
</comment>
<dbReference type="PROSITE" id="PS50297">
    <property type="entry name" value="ANK_REP_REGION"/>
    <property type="match status" value="1"/>
</dbReference>
<dbReference type="GO" id="GO:0003873">
    <property type="term" value="F:6-phosphofructo-2-kinase activity"/>
    <property type="evidence" value="ECO:0007669"/>
    <property type="project" value="UniProtKB-EC"/>
</dbReference>
<feature type="repeat" description="ANK" evidence="3">
    <location>
        <begin position="102"/>
        <end position="134"/>
    </location>
</feature>
<dbReference type="Gene3D" id="3.40.50.1240">
    <property type="entry name" value="Phosphoglycerate mutase-like"/>
    <property type="match status" value="1"/>
</dbReference>
<dbReference type="InterPro" id="IPR013078">
    <property type="entry name" value="His_Pase_superF_clade-1"/>
</dbReference>
<dbReference type="InterPro" id="IPR013079">
    <property type="entry name" value="6Phosfructo_kin"/>
</dbReference>
<dbReference type="GeneID" id="40314057"/>
<dbReference type="Gene3D" id="1.25.40.20">
    <property type="entry name" value="Ankyrin repeat-containing domain"/>
    <property type="match status" value="1"/>
</dbReference>
<dbReference type="Proteomes" id="UP000284403">
    <property type="component" value="Unassembled WGS sequence"/>
</dbReference>
<dbReference type="InterPro" id="IPR003094">
    <property type="entry name" value="6Pfruct_kin"/>
</dbReference>
<organism evidence="6 7">
    <name type="scientific">Trypanosoma conorhini</name>
    <dbReference type="NCBI Taxonomy" id="83891"/>
    <lineage>
        <taxon>Eukaryota</taxon>
        <taxon>Discoba</taxon>
        <taxon>Euglenozoa</taxon>
        <taxon>Kinetoplastea</taxon>
        <taxon>Metakinetoplastina</taxon>
        <taxon>Trypanosomatida</taxon>
        <taxon>Trypanosomatidae</taxon>
        <taxon>Trypanosoma</taxon>
    </lineage>
</organism>
<keyword evidence="6" id="KW-0808">Transferase</keyword>
<dbReference type="SMART" id="SM00248">
    <property type="entry name" value="ANK"/>
    <property type="match status" value="3"/>
</dbReference>
<evidence type="ECO:0000256" key="2">
    <source>
        <dbReference type="ARBA" id="ARBA00022840"/>
    </source>
</evidence>
<sequence>MPETSSASARRGNGEPKARPSTFARMATIQEEIVQIERRLSSLRATGNAEESMGEADPQEDIDPSVAHMLSVELCQLAANGDSVGVRILLNCGADTDCRDYDEQTPLHIASALGHVQVVRLLLDFGADPALLDKGEKTPLKLAEENHHNDVVQLLLKHSEVHRQEMDACSKSDSSLLDSPLTYGHRDFSQVPQPMMGTLIVIMVGLPLRGKTFIAKQIQRYFQWNGLPSLIFTRSSYEGKLAEESVSACTALSAAEVESRVAAALANDMTQFIVETDGVAVLDDTNCSPSTRRALMGAIKETGRIRPNRVVFVEVVNNNPEITESNVNHLKEMNPETPDTFVEDYYAKIEQLKTVYKSLSPTADKDLTYIRIEDQVTYALNNISGWMPSRLFYMLHNLCHAPGNLYLTRAGEYVDLVAGRIGGNSRLTERGQAYSEALFEYFQREVQMNKFTVMSSCSIRCTETVQHFEEQSALQQGGAASARSEAVKLNCRVAYLPTLDNVNHGDCDGQLFSDVRRTMPGTLQQMQADPYHTAWPNGECVHQLYNARLEPHIHDLQASTEPVLVVSHLVVLQGLYSYFVSENDRFVAPQNAYQIEIPLESVIKIRRVGVNRVADVIDLSKEVDEIERRRTGKVTKPTKRGELDIFSDPAKRAWEEVR</sequence>
<keyword evidence="6" id="KW-0418">Kinase</keyword>
<evidence type="ECO:0000256" key="4">
    <source>
        <dbReference type="SAM" id="MobiDB-lite"/>
    </source>
</evidence>
<evidence type="ECO:0000313" key="6">
    <source>
        <dbReference type="EMBL" id="RNF27255.1"/>
    </source>
</evidence>
<dbReference type="GO" id="GO:0005829">
    <property type="term" value="C:cytosol"/>
    <property type="evidence" value="ECO:0007669"/>
    <property type="project" value="TreeGrafter"/>
</dbReference>
<feature type="domain" description="6-phosphofructo-2-kinase" evidence="5">
    <location>
        <begin position="192"/>
        <end position="401"/>
    </location>
</feature>
<dbReference type="SUPFAM" id="SSF52540">
    <property type="entry name" value="P-loop containing nucleoside triphosphate hydrolases"/>
    <property type="match status" value="1"/>
</dbReference>
<dbReference type="GO" id="GO:0006003">
    <property type="term" value="P:fructose 2,6-bisphosphate metabolic process"/>
    <property type="evidence" value="ECO:0007669"/>
    <property type="project" value="InterPro"/>
</dbReference>
<name>A0A3R7LLW2_9TRYP</name>
<evidence type="ECO:0000256" key="3">
    <source>
        <dbReference type="PROSITE-ProRule" id="PRU00023"/>
    </source>
</evidence>
<evidence type="ECO:0000259" key="5">
    <source>
        <dbReference type="Pfam" id="PF01591"/>
    </source>
</evidence>
<dbReference type="OrthoDB" id="267323at2759"/>
<proteinExistence type="predicted"/>
<dbReference type="SMART" id="SM00855">
    <property type="entry name" value="PGAM"/>
    <property type="match status" value="1"/>
</dbReference>
<dbReference type="Pfam" id="PF12796">
    <property type="entry name" value="Ank_2"/>
    <property type="match status" value="1"/>
</dbReference>
<dbReference type="GO" id="GO:0004331">
    <property type="term" value="F:fructose-2,6-bisphosphate 2-phosphatase activity"/>
    <property type="evidence" value="ECO:0007669"/>
    <property type="project" value="UniProtKB-EC"/>
</dbReference>
<accession>A0A3R7LLW2</accession>
<dbReference type="RefSeq" id="XP_029232461.1">
    <property type="nucleotide sequence ID" value="XM_029367388.1"/>
</dbReference>
<gene>
    <name evidence="6" type="ORF">Tco025E_00446</name>
</gene>
<dbReference type="AlphaFoldDB" id="A0A3R7LLW2"/>
<dbReference type="EMBL" id="MKKU01000011">
    <property type="protein sequence ID" value="RNF27255.1"/>
    <property type="molecule type" value="Genomic_DNA"/>
</dbReference>
<dbReference type="Pfam" id="PF00300">
    <property type="entry name" value="His_Phos_1"/>
    <property type="match status" value="1"/>
</dbReference>
<feature type="region of interest" description="Disordered" evidence="4">
    <location>
        <begin position="1"/>
        <end position="24"/>
    </location>
</feature>
<dbReference type="GO" id="GO:0006000">
    <property type="term" value="P:fructose metabolic process"/>
    <property type="evidence" value="ECO:0007669"/>
    <property type="project" value="InterPro"/>
</dbReference>
<dbReference type="EC" id="2.7.1.105" evidence="6"/>
<dbReference type="InterPro" id="IPR002110">
    <property type="entry name" value="Ankyrin_rpt"/>
</dbReference>
<keyword evidence="6" id="KW-0378">Hydrolase</keyword>
<evidence type="ECO:0000313" key="7">
    <source>
        <dbReference type="Proteomes" id="UP000284403"/>
    </source>
</evidence>
<dbReference type="SUPFAM" id="SSF53254">
    <property type="entry name" value="Phosphoglycerate mutase-like"/>
    <property type="match status" value="1"/>
</dbReference>
<dbReference type="GO" id="GO:0005524">
    <property type="term" value="F:ATP binding"/>
    <property type="evidence" value="ECO:0007669"/>
    <property type="project" value="UniProtKB-KW"/>
</dbReference>
<dbReference type="PANTHER" id="PTHR10606:SF40">
    <property type="entry name" value="6-BIPHOSPHATASE, PUTATIVE-RELATED"/>
    <property type="match status" value="1"/>
</dbReference>
<dbReference type="SUPFAM" id="SSF48403">
    <property type="entry name" value="Ankyrin repeat"/>
    <property type="match status" value="1"/>
</dbReference>
<dbReference type="InterPro" id="IPR027417">
    <property type="entry name" value="P-loop_NTPase"/>
</dbReference>
<dbReference type="InterPro" id="IPR029033">
    <property type="entry name" value="His_PPase_superfam"/>
</dbReference>
<keyword evidence="7" id="KW-1185">Reference proteome</keyword>
<keyword evidence="3" id="KW-0040">ANK repeat</keyword>
<dbReference type="PRINTS" id="PR00991">
    <property type="entry name" value="6PFRUCTKNASE"/>
</dbReference>
<protein>
    <submittedName>
        <fullName evidence="6">6-phosphofructo-2-kinase/fructose-2, 6-biphosphatase-1-like protein</fullName>
        <ecNumber evidence="6">2.7.1.105</ecNumber>
        <ecNumber evidence="6">3.1.3.46</ecNumber>
    </submittedName>
</protein>
<dbReference type="PANTHER" id="PTHR10606">
    <property type="entry name" value="6-PHOSPHOFRUCTO-2-KINASE/FRUCTOSE-2,6-BISPHOSPHATASE"/>
    <property type="match status" value="1"/>
</dbReference>
<evidence type="ECO:0000256" key="1">
    <source>
        <dbReference type="ARBA" id="ARBA00022741"/>
    </source>
</evidence>
<keyword evidence="1" id="KW-0547">Nucleotide-binding</keyword>
<dbReference type="Gene3D" id="3.40.50.300">
    <property type="entry name" value="P-loop containing nucleotide triphosphate hydrolases"/>
    <property type="match status" value="1"/>
</dbReference>
<reference evidence="6 7" key="1">
    <citation type="journal article" date="2018" name="BMC Genomics">
        <title>Genomic comparison of Trypanosoma conorhini and Trypanosoma rangeli to Trypanosoma cruzi strains of high and low virulence.</title>
        <authorList>
            <person name="Bradwell K.R."/>
            <person name="Koparde V.N."/>
            <person name="Matveyev A.V."/>
            <person name="Serrano M.G."/>
            <person name="Alves J.M."/>
            <person name="Parikh H."/>
            <person name="Huang B."/>
            <person name="Lee V."/>
            <person name="Espinosa-Alvarez O."/>
            <person name="Ortiz P.A."/>
            <person name="Costa-Martins A.G."/>
            <person name="Teixeira M.M."/>
            <person name="Buck G.A."/>
        </authorList>
    </citation>
    <scope>NUCLEOTIDE SEQUENCE [LARGE SCALE GENOMIC DNA]</scope>
    <source>
        <strain evidence="6 7">025E</strain>
    </source>
</reference>
<dbReference type="Pfam" id="PF01591">
    <property type="entry name" value="6PF2K"/>
    <property type="match status" value="1"/>
</dbReference>
<dbReference type="InterPro" id="IPR036770">
    <property type="entry name" value="Ankyrin_rpt-contain_sf"/>
</dbReference>
<dbReference type="EC" id="3.1.3.46" evidence="6"/>